<keyword evidence="3" id="KW-1185">Reference proteome</keyword>
<reference evidence="2 3" key="1">
    <citation type="journal article" date="2024" name="Proc. Natl. Acad. Sci. U.S.A.">
        <title>The evolutionary genomics of adaptation to stress in wild rhizobium bacteria.</title>
        <authorList>
            <person name="Kehlet-Delgado H."/>
            <person name="Montoya A.P."/>
            <person name="Jensen K.T."/>
            <person name="Wendlandt C.E."/>
            <person name="Dexheimer C."/>
            <person name="Roberts M."/>
            <person name="Torres Martinez L."/>
            <person name="Friesen M.L."/>
            <person name="Griffitts J.S."/>
            <person name="Porter S.S."/>
        </authorList>
    </citation>
    <scope>NUCLEOTIDE SEQUENCE [LARGE SCALE GENOMIC DNA]</scope>
    <source>
        <strain evidence="2 3">M0729</strain>
    </source>
</reference>
<accession>A0ABV1YBD5</accession>
<sequence>MADIKKRYAAVTKQAQRKVAAAEKSSSPHPEEDRIYATFKKRAREDYRTMGSSKSVPLAKSAAKAY</sequence>
<gene>
    <name evidence="2" type="ORF">NKI33_05360</name>
</gene>
<name>A0ABV1YBD5_9HYPH</name>
<evidence type="ECO:0000256" key="1">
    <source>
        <dbReference type="SAM" id="MobiDB-lite"/>
    </source>
</evidence>
<dbReference type="EMBL" id="JAMYPJ010000005">
    <property type="protein sequence ID" value="MER8932390.1"/>
    <property type="molecule type" value="Genomic_DNA"/>
</dbReference>
<evidence type="ECO:0000313" key="2">
    <source>
        <dbReference type="EMBL" id="MER8932390.1"/>
    </source>
</evidence>
<protein>
    <submittedName>
        <fullName evidence="2">Uncharacterized protein</fullName>
    </submittedName>
</protein>
<organism evidence="2 3">
    <name type="scientific">Mesorhizobium opportunistum</name>
    <dbReference type="NCBI Taxonomy" id="593909"/>
    <lineage>
        <taxon>Bacteria</taxon>
        <taxon>Pseudomonadati</taxon>
        <taxon>Pseudomonadota</taxon>
        <taxon>Alphaproteobacteria</taxon>
        <taxon>Hyphomicrobiales</taxon>
        <taxon>Phyllobacteriaceae</taxon>
        <taxon>Mesorhizobium</taxon>
    </lineage>
</organism>
<dbReference type="RefSeq" id="WP_156934446.1">
    <property type="nucleotide sequence ID" value="NZ_CP100477.1"/>
</dbReference>
<dbReference type="Proteomes" id="UP001464387">
    <property type="component" value="Unassembled WGS sequence"/>
</dbReference>
<evidence type="ECO:0000313" key="3">
    <source>
        <dbReference type="Proteomes" id="UP001464387"/>
    </source>
</evidence>
<proteinExistence type="predicted"/>
<feature type="region of interest" description="Disordered" evidence="1">
    <location>
        <begin position="13"/>
        <end position="66"/>
    </location>
</feature>
<comment type="caution">
    <text evidence="2">The sequence shown here is derived from an EMBL/GenBank/DDBJ whole genome shotgun (WGS) entry which is preliminary data.</text>
</comment>